<reference evidence="1" key="1">
    <citation type="submission" date="2021-01" db="EMBL/GenBank/DDBJ databases">
        <authorList>
            <person name="Corre E."/>
            <person name="Pelletier E."/>
            <person name="Niang G."/>
            <person name="Scheremetjew M."/>
            <person name="Finn R."/>
            <person name="Kale V."/>
            <person name="Holt S."/>
            <person name="Cochrane G."/>
            <person name="Meng A."/>
            <person name="Brown T."/>
            <person name="Cohen L."/>
        </authorList>
    </citation>
    <scope>NUCLEOTIDE SEQUENCE</scope>
    <source>
        <strain evidence="1">CCAP 1951/1</strain>
    </source>
</reference>
<dbReference type="AlphaFoldDB" id="A0A7S1R0S8"/>
<proteinExistence type="predicted"/>
<sequence>MVYTRWKCDRYLYFAPKFLIQDYPGATLGYLGTAVVLWKYFSFCSEETERRTQYYSGYPYWRDPIAKRNEDKYKRLIRDNNVDICDPKWTGVAKSALQ</sequence>
<gene>
    <name evidence="1" type="ORF">NDES1114_LOCUS33875</name>
</gene>
<dbReference type="EMBL" id="HBGF01050564">
    <property type="protein sequence ID" value="CAD9152976.1"/>
    <property type="molecule type" value="Transcribed_RNA"/>
</dbReference>
<evidence type="ECO:0000313" key="1">
    <source>
        <dbReference type="EMBL" id="CAD9152976.1"/>
    </source>
</evidence>
<name>A0A7S1R0S8_NEODS</name>
<organism evidence="1">
    <name type="scientific">Neobodo designis</name>
    <name type="common">Flagellated protozoan</name>
    <name type="synonym">Bodo designis</name>
    <dbReference type="NCBI Taxonomy" id="312471"/>
    <lineage>
        <taxon>Eukaryota</taxon>
        <taxon>Discoba</taxon>
        <taxon>Euglenozoa</taxon>
        <taxon>Kinetoplastea</taxon>
        <taxon>Metakinetoplastina</taxon>
        <taxon>Neobodonida</taxon>
        <taxon>Neobodo</taxon>
    </lineage>
</organism>
<protein>
    <submittedName>
        <fullName evidence="1">Uncharacterized protein</fullName>
    </submittedName>
</protein>
<accession>A0A7S1R0S8</accession>